<evidence type="ECO:0000313" key="3">
    <source>
        <dbReference type="Proteomes" id="UP000282002"/>
    </source>
</evidence>
<dbReference type="OrthoDB" id="7859633at2"/>
<evidence type="ECO:0000313" key="2">
    <source>
        <dbReference type="EMBL" id="AZL59699.1"/>
    </source>
</evidence>
<sequence length="169" mass="18359">MTVLSSESRPQIPKWVIIAALTCFLAVWISAMIAGLSFRGCVDRPLTDSKKLAYCNTSIVAGTLIDLFPTERAKRSPLLLERGVIRATSGDHNAAKRDFSAALLNAAEARIDQGIAFPRDVALPRVAPLFEAIQRQQPDSIATVLWFEVVRDLACGHPETSSPELCGPT</sequence>
<organism evidence="2 3">
    <name type="scientific">Tabrizicola piscis</name>
    <dbReference type="NCBI Taxonomy" id="2494374"/>
    <lineage>
        <taxon>Bacteria</taxon>
        <taxon>Pseudomonadati</taxon>
        <taxon>Pseudomonadota</taxon>
        <taxon>Alphaproteobacteria</taxon>
        <taxon>Rhodobacterales</taxon>
        <taxon>Paracoccaceae</taxon>
        <taxon>Tabrizicola</taxon>
    </lineage>
</organism>
<dbReference type="KEGG" id="taw:EI545_13165"/>
<keyword evidence="3" id="KW-1185">Reference proteome</keyword>
<gene>
    <name evidence="2" type="ORF">EI545_13165</name>
</gene>
<keyword evidence="1" id="KW-0812">Transmembrane</keyword>
<feature type="transmembrane region" description="Helical" evidence="1">
    <location>
        <begin position="15"/>
        <end position="36"/>
    </location>
</feature>
<reference evidence="2 3" key="1">
    <citation type="submission" date="2018-12" db="EMBL/GenBank/DDBJ databases">
        <title>Complete genome sequencing of Tabrizicola sp. K13M18.</title>
        <authorList>
            <person name="Bae J.-W."/>
        </authorList>
    </citation>
    <scope>NUCLEOTIDE SEQUENCE [LARGE SCALE GENOMIC DNA]</scope>
    <source>
        <strain evidence="2 3">K13M18</strain>
    </source>
</reference>
<accession>A0A3S8U855</accession>
<dbReference type="EMBL" id="CP034328">
    <property type="protein sequence ID" value="AZL59699.1"/>
    <property type="molecule type" value="Genomic_DNA"/>
</dbReference>
<name>A0A3S8U855_9RHOB</name>
<dbReference type="RefSeq" id="WP_125325894.1">
    <property type="nucleotide sequence ID" value="NZ_CP034328.1"/>
</dbReference>
<keyword evidence="1" id="KW-1133">Transmembrane helix</keyword>
<dbReference type="AlphaFoldDB" id="A0A3S8U855"/>
<dbReference type="Proteomes" id="UP000282002">
    <property type="component" value="Chromosome"/>
</dbReference>
<keyword evidence="1" id="KW-0472">Membrane</keyword>
<protein>
    <submittedName>
        <fullName evidence="2">Uncharacterized protein</fullName>
    </submittedName>
</protein>
<proteinExistence type="predicted"/>
<evidence type="ECO:0000256" key="1">
    <source>
        <dbReference type="SAM" id="Phobius"/>
    </source>
</evidence>